<dbReference type="PANTHER" id="PTHR45947">
    <property type="entry name" value="SULFOQUINOVOSYL TRANSFERASE SQD2"/>
    <property type="match status" value="1"/>
</dbReference>
<comment type="caution">
    <text evidence="3">The sequence shown here is derived from an EMBL/GenBank/DDBJ whole genome shotgun (WGS) entry which is preliminary data.</text>
</comment>
<proteinExistence type="predicted"/>
<dbReference type="GO" id="GO:0016757">
    <property type="term" value="F:glycosyltransferase activity"/>
    <property type="evidence" value="ECO:0007669"/>
    <property type="project" value="UniProtKB-KW"/>
</dbReference>
<dbReference type="Pfam" id="PF13439">
    <property type="entry name" value="Glyco_transf_4"/>
    <property type="match status" value="1"/>
</dbReference>
<protein>
    <submittedName>
        <fullName evidence="3">Glycosyltransferase</fullName>
        <ecNumber evidence="3">2.4.-.-</ecNumber>
    </submittedName>
</protein>
<dbReference type="EC" id="2.4.-.-" evidence="3"/>
<dbReference type="PANTHER" id="PTHR45947:SF13">
    <property type="entry name" value="TRANSFERASE"/>
    <property type="match status" value="1"/>
</dbReference>
<feature type="domain" description="Glycosyl transferase family 1" evidence="1">
    <location>
        <begin position="200"/>
        <end position="352"/>
    </location>
</feature>
<dbReference type="Pfam" id="PF00534">
    <property type="entry name" value="Glycos_transf_1"/>
    <property type="match status" value="1"/>
</dbReference>
<accession>A0ABS6AC60</accession>
<feature type="domain" description="Glycosyltransferase subfamily 4-like N-terminal" evidence="2">
    <location>
        <begin position="23"/>
        <end position="180"/>
    </location>
</feature>
<sequence length="391" mass="43524">MSGEKSSLNVLQFYRTYMPESQGGVEEAIRQICIATGEHGVRHRVLTLARVDQVDIVERPEATVIRAPLQWEPASCSMGLALFRLYREHAQWADVIHIHYPWPFADLVHVLSAIDKPVVITYHSDILRQRYLEQAYRPLRTWFFSQVQRIIATSPDYMASSPVLQKLAAKCEVIPLGLSPDTYEPVQGSTLDSVRETYGEGFFLFVGVLRYYKGLHTLLEAAAKSGLPVVIAGAGPEEEWLRKRAQELDCSSVVFAGFVADEVRAALYTLCRAVVFPSFLRSEAFGVTLLEGQLYSRALISCDIGTGTSFVNKHGETGVVIPPEDPDALAEAMRQLDGNPELAERYGKAGRLRLDTVFSGERVGAEYARVYQSVVSPSLFDSEKSTVRVSE</sequence>
<name>A0ABS6AC60_9GAMM</name>
<organism evidence="3 4">
    <name type="scientific">Marinobacter salexigens</name>
    <dbReference type="NCBI Taxonomy" id="1925763"/>
    <lineage>
        <taxon>Bacteria</taxon>
        <taxon>Pseudomonadati</taxon>
        <taxon>Pseudomonadota</taxon>
        <taxon>Gammaproteobacteria</taxon>
        <taxon>Pseudomonadales</taxon>
        <taxon>Marinobacteraceae</taxon>
        <taxon>Marinobacter</taxon>
    </lineage>
</organism>
<dbReference type="RefSeq" id="WP_216009488.1">
    <property type="nucleotide sequence ID" value="NZ_JAHKPV010000021.1"/>
</dbReference>
<dbReference type="InterPro" id="IPR050194">
    <property type="entry name" value="Glycosyltransferase_grp1"/>
</dbReference>
<dbReference type="InterPro" id="IPR028098">
    <property type="entry name" value="Glyco_trans_4-like_N"/>
</dbReference>
<gene>
    <name evidence="3" type="ORF">KO508_17160</name>
</gene>
<dbReference type="InterPro" id="IPR001296">
    <property type="entry name" value="Glyco_trans_1"/>
</dbReference>
<keyword evidence="3" id="KW-0808">Transferase</keyword>
<dbReference type="EMBL" id="JAHKPV010000021">
    <property type="protein sequence ID" value="MBU2875728.1"/>
    <property type="molecule type" value="Genomic_DNA"/>
</dbReference>
<evidence type="ECO:0000313" key="3">
    <source>
        <dbReference type="EMBL" id="MBU2875728.1"/>
    </source>
</evidence>
<reference evidence="3 4" key="1">
    <citation type="submission" date="2021-05" db="EMBL/GenBank/DDBJ databases">
        <title>Draft genomes of bacteria isolated from model marine particles.</title>
        <authorList>
            <person name="Datta M.S."/>
            <person name="Schwartzman J.A."/>
            <person name="Enke T.N."/>
            <person name="Saavedra J."/>
            <person name="Cermak N."/>
            <person name="Cordero O.X."/>
        </authorList>
    </citation>
    <scope>NUCLEOTIDE SEQUENCE [LARGE SCALE GENOMIC DNA]</scope>
    <source>
        <strain evidence="3 4">D2M19</strain>
    </source>
</reference>
<keyword evidence="4" id="KW-1185">Reference proteome</keyword>
<evidence type="ECO:0000313" key="4">
    <source>
        <dbReference type="Proteomes" id="UP000753376"/>
    </source>
</evidence>
<keyword evidence="3" id="KW-0328">Glycosyltransferase</keyword>
<dbReference type="Proteomes" id="UP000753376">
    <property type="component" value="Unassembled WGS sequence"/>
</dbReference>
<evidence type="ECO:0000259" key="1">
    <source>
        <dbReference type="Pfam" id="PF00534"/>
    </source>
</evidence>
<evidence type="ECO:0000259" key="2">
    <source>
        <dbReference type="Pfam" id="PF13439"/>
    </source>
</evidence>